<reference evidence="1 2" key="1">
    <citation type="submission" date="2020-04" db="EMBL/GenBank/DDBJ databases">
        <authorList>
            <person name="De Canck E."/>
        </authorList>
    </citation>
    <scope>NUCLEOTIDE SEQUENCE [LARGE SCALE GENOMIC DNA]</scope>
    <source>
        <strain evidence="1 2">LMG 29542</strain>
    </source>
</reference>
<organism evidence="1 2">
    <name type="scientific">Paraburkholderia humisilvae</name>
    <dbReference type="NCBI Taxonomy" id="627669"/>
    <lineage>
        <taxon>Bacteria</taxon>
        <taxon>Pseudomonadati</taxon>
        <taxon>Pseudomonadota</taxon>
        <taxon>Betaproteobacteria</taxon>
        <taxon>Burkholderiales</taxon>
        <taxon>Burkholderiaceae</taxon>
        <taxon>Paraburkholderia</taxon>
    </lineage>
</organism>
<accession>A0A6J5FA35</accession>
<evidence type="ECO:0000313" key="2">
    <source>
        <dbReference type="Proteomes" id="UP000494363"/>
    </source>
</evidence>
<name>A0A6J5FA35_9BURK</name>
<gene>
    <name evidence="1" type="ORF">LMG29542_07695</name>
</gene>
<dbReference type="AlphaFoldDB" id="A0A6J5FA35"/>
<evidence type="ECO:0000313" key="1">
    <source>
        <dbReference type="EMBL" id="CAB3774287.1"/>
    </source>
</evidence>
<sequence length="132" mass="14184">MLIGYDDIDALALDPVADEALVLDAGDADAEPEVDAVAGSVALRRSSKICPSGTHNGIVNYRRTPLHARSMLNLRTRDVVTRNVGQSGFSKNDKTVDAMSAQPQPAFPIKVVAEVPTEKKLPKLESNKAFQV</sequence>
<proteinExistence type="predicted"/>
<keyword evidence="2" id="KW-1185">Reference proteome</keyword>
<protein>
    <submittedName>
        <fullName evidence="1">Uncharacterized protein</fullName>
    </submittedName>
</protein>
<dbReference type="Proteomes" id="UP000494363">
    <property type="component" value="Unassembled WGS sequence"/>
</dbReference>
<dbReference type="EMBL" id="CADIKH010000105">
    <property type="protein sequence ID" value="CAB3774287.1"/>
    <property type="molecule type" value="Genomic_DNA"/>
</dbReference>